<dbReference type="GO" id="GO:0006281">
    <property type="term" value="P:DNA repair"/>
    <property type="evidence" value="ECO:0007669"/>
    <property type="project" value="TreeGrafter"/>
</dbReference>
<dbReference type="PROSITE" id="PS51194">
    <property type="entry name" value="HELICASE_CTER"/>
    <property type="match status" value="1"/>
</dbReference>
<dbReference type="Pfam" id="PF00271">
    <property type="entry name" value="Helicase_C"/>
    <property type="match status" value="1"/>
</dbReference>
<evidence type="ECO:0000313" key="9">
    <source>
        <dbReference type="Proteomes" id="UP000447833"/>
    </source>
</evidence>
<evidence type="ECO:0000256" key="2">
    <source>
        <dbReference type="ARBA" id="ARBA00022801"/>
    </source>
</evidence>
<dbReference type="GO" id="GO:0006310">
    <property type="term" value="P:DNA recombination"/>
    <property type="evidence" value="ECO:0007669"/>
    <property type="project" value="InterPro"/>
</dbReference>
<evidence type="ECO:0000259" key="6">
    <source>
        <dbReference type="PROSITE" id="PS51192"/>
    </source>
</evidence>
<dbReference type="NCBIfam" id="TIGR00614">
    <property type="entry name" value="recQ_fam"/>
    <property type="match status" value="1"/>
</dbReference>
<evidence type="ECO:0000256" key="4">
    <source>
        <dbReference type="ARBA" id="ARBA00022840"/>
    </source>
</evidence>
<keyword evidence="5" id="KW-0238">DNA-binding</keyword>
<dbReference type="InterPro" id="IPR027417">
    <property type="entry name" value="P-loop_NTPase"/>
</dbReference>
<dbReference type="InterPro" id="IPR004589">
    <property type="entry name" value="DNA_helicase_ATP-dep_RecQ"/>
</dbReference>
<feature type="domain" description="Helicase C-terminal" evidence="7">
    <location>
        <begin position="218"/>
        <end position="374"/>
    </location>
</feature>
<dbReference type="GO" id="GO:0005524">
    <property type="term" value="F:ATP binding"/>
    <property type="evidence" value="ECO:0007669"/>
    <property type="project" value="UniProtKB-KW"/>
</dbReference>
<evidence type="ECO:0000256" key="1">
    <source>
        <dbReference type="ARBA" id="ARBA00022741"/>
    </source>
</evidence>
<dbReference type="SMART" id="SM00490">
    <property type="entry name" value="HELICc"/>
    <property type="match status" value="1"/>
</dbReference>
<dbReference type="Proteomes" id="UP000447833">
    <property type="component" value="Unassembled WGS sequence"/>
</dbReference>
<dbReference type="Pfam" id="PF00270">
    <property type="entry name" value="DEAD"/>
    <property type="match status" value="1"/>
</dbReference>
<gene>
    <name evidence="8" type="ORF">GLW07_08185</name>
</gene>
<accession>A0A845EXU1</accession>
<dbReference type="PROSITE" id="PS51192">
    <property type="entry name" value="HELICASE_ATP_BIND_1"/>
    <property type="match status" value="1"/>
</dbReference>
<dbReference type="EMBL" id="WMEY01000002">
    <property type="protein sequence ID" value="MYL63334.1"/>
    <property type="molecule type" value="Genomic_DNA"/>
</dbReference>
<keyword evidence="1" id="KW-0547">Nucleotide-binding</keyword>
<evidence type="ECO:0000259" key="7">
    <source>
        <dbReference type="PROSITE" id="PS51194"/>
    </source>
</evidence>
<reference evidence="8 9" key="1">
    <citation type="submission" date="2019-11" db="EMBL/GenBank/DDBJ databases">
        <title>Genome sequences of 17 halophilic strains isolated from different environments.</title>
        <authorList>
            <person name="Furrow R.E."/>
        </authorList>
    </citation>
    <scope>NUCLEOTIDE SEQUENCE [LARGE SCALE GENOMIC DNA]</scope>
    <source>
        <strain evidence="8 9">22506_14_FS</strain>
    </source>
</reference>
<dbReference type="InterPro" id="IPR011545">
    <property type="entry name" value="DEAD/DEAH_box_helicase_dom"/>
</dbReference>
<evidence type="ECO:0000313" key="8">
    <source>
        <dbReference type="EMBL" id="MYL63334.1"/>
    </source>
</evidence>
<dbReference type="InterPro" id="IPR014001">
    <property type="entry name" value="Helicase_ATP-bd"/>
</dbReference>
<keyword evidence="4" id="KW-0067">ATP-binding</keyword>
<evidence type="ECO:0000256" key="5">
    <source>
        <dbReference type="ARBA" id="ARBA00023125"/>
    </source>
</evidence>
<keyword evidence="2 8" id="KW-0378">Hydrolase</keyword>
<dbReference type="InterPro" id="IPR002464">
    <property type="entry name" value="DNA/RNA_helicase_DEAH_CS"/>
</dbReference>
<dbReference type="InterPro" id="IPR001650">
    <property type="entry name" value="Helicase_C-like"/>
</dbReference>
<dbReference type="GO" id="GO:0043138">
    <property type="term" value="F:3'-5' DNA helicase activity"/>
    <property type="evidence" value="ECO:0007669"/>
    <property type="project" value="TreeGrafter"/>
</dbReference>
<name>A0A845EXU1_9BACL</name>
<dbReference type="AlphaFoldDB" id="A0A845EXU1"/>
<evidence type="ECO:0000256" key="3">
    <source>
        <dbReference type="ARBA" id="ARBA00022806"/>
    </source>
</evidence>
<dbReference type="SMART" id="SM00487">
    <property type="entry name" value="DEXDc"/>
    <property type="match status" value="1"/>
</dbReference>
<proteinExistence type="predicted"/>
<protein>
    <submittedName>
        <fullName evidence="8">RecQ family ATP-dependent DNA helicase</fullName>
        <ecNumber evidence="8">3.6.4.12</ecNumber>
    </submittedName>
</protein>
<dbReference type="PANTHER" id="PTHR13710:SF84">
    <property type="entry name" value="ATP-DEPENDENT DNA HELICASE RECS-RELATED"/>
    <property type="match status" value="1"/>
</dbReference>
<dbReference type="PANTHER" id="PTHR13710">
    <property type="entry name" value="DNA HELICASE RECQ FAMILY MEMBER"/>
    <property type="match status" value="1"/>
</dbReference>
<dbReference type="EC" id="3.6.4.12" evidence="8"/>
<dbReference type="GO" id="GO:0016787">
    <property type="term" value="F:hydrolase activity"/>
    <property type="evidence" value="ECO:0007669"/>
    <property type="project" value="UniProtKB-KW"/>
</dbReference>
<dbReference type="GO" id="GO:0003677">
    <property type="term" value="F:DNA binding"/>
    <property type="evidence" value="ECO:0007669"/>
    <property type="project" value="UniProtKB-KW"/>
</dbReference>
<dbReference type="GO" id="GO:0043590">
    <property type="term" value="C:bacterial nucleoid"/>
    <property type="evidence" value="ECO:0007669"/>
    <property type="project" value="TreeGrafter"/>
</dbReference>
<dbReference type="GO" id="GO:0009378">
    <property type="term" value="F:four-way junction helicase activity"/>
    <property type="evidence" value="ECO:0007669"/>
    <property type="project" value="TreeGrafter"/>
</dbReference>
<comment type="caution">
    <text evidence="8">The sequence shown here is derived from an EMBL/GenBank/DDBJ whole genome shotgun (WGS) entry which is preliminary data.</text>
</comment>
<dbReference type="GO" id="GO:0005737">
    <property type="term" value="C:cytoplasm"/>
    <property type="evidence" value="ECO:0007669"/>
    <property type="project" value="TreeGrafter"/>
</dbReference>
<dbReference type="RefSeq" id="WP_160918952.1">
    <property type="nucleotide sequence ID" value="NZ_WMEY01000002.1"/>
</dbReference>
<keyword evidence="3 8" id="KW-0347">Helicase</keyword>
<dbReference type="PROSITE" id="PS00690">
    <property type="entry name" value="DEAH_ATP_HELICASE"/>
    <property type="match status" value="1"/>
</dbReference>
<dbReference type="GO" id="GO:0030894">
    <property type="term" value="C:replisome"/>
    <property type="evidence" value="ECO:0007669"/>
    <property type="project" value="TreeGrafter"/>
</dbReference>
<dbReference type="FunFam" id="3.40.50.300:FF:001389">
    <property type="entry name" value="ATP-dependent DNA helicase RecQ"/>
    <property type="match status" value="1"/>
</dbReference>
<dbReference type="SUPFAM" id="SSF52540">
    <property type="entry name" value="P-loop containing nucleoside triphosphate hydrolases"/>
    <property type="match status" value="1"/>
</dbReference>
<organism evidence="8 9">
    <name type="scientific">Guptibacillus hwajinpoensis</name>
    <dbReference type="NCBI Taxonomy" id="208199"/>
    <lineage>
        <taxon>Bacteria</taxon>
        <taxon>Bacillati</taxon>
        <taxon>Bacillota</taxon>
        <taxon>Bacilli</taxon>
        <taxon>Bacillales</taxon>
        <taxon>Guptibacillaceae</taxon>
        <taxon>Guptibacillus</taxon>
    </lineage>
</organism>
<sequence>MSLSDLLYQHFGYREFRYGQEEIIMDVLNNKDVFAMLPTGAGKSLCYQLPLYAGISPILIVSPLVSLMEDQVQQLKARGEKRVIALNGFLDFEKRKGILKDLSTFSFIYVSPEILQNKFVYQALKKLDIGLMVIDEAHCISQWGHDFRTDYLKLGAIREAFGRPPLLALTATATEDVRRDILRQLNMSDPAIHVHSVDRPNIAIKLDKFPSLETKIEAVKEYALELKGPGIIYFSSRSWADKLAKALSREGRDCASYHAGMEQEDRLLIQQQFLNDELSIICSTNAFGMGINKSNIRFVIHFHPPSTIESYLQEIGRAGRDQLPSIAIHLHTEEDEFLPLSFIDSELPKEHEVKEVLLDFFGREGTAYSSYQLEREGDRYGYSETAWRYLLHQLEGLGVIKERVIQSFDVDINLARILTAIERHRKAKLIKWFRFKSWLEEKQCRRKGLLERFGEPNHIIEPCCDYCGLNLREYKGSRDQINVPDQHAFDWEAELKRMLTVSKEDHGEKSTG</sequence>
<dbReference type="Gene3D" id="3.40.50.300">
    <property type="entry name" value="P-loop containing nucleotide triphosphate hydrolases"/>
    <property type="match status" value="2"/>
</dbReference>
<feature type="domain" description="Helicase ATP-binding" evidence="6">
    <location>
        <begin position="24"/>
        <end position="191"/>
    </location>
</feature>
<dbReference type="CDD" id="cd17920">
    <property type="entry name" value="DEXHc_RecQ"/>
    <property type="match status" value="1"/>
</dbReference>